<dbReference type="GeneID" id="18882964"/>
<organism evidence="2 3">
    <name type="scientific">Punctularia strigosozonata (strain HHB-11173)</name>
    <name type="common">White-rot fungus</name>
    <dbReference type="NCBI Taxonomy" id="741275"/>
    <lineage>
        <taxon>Eukaryota</taxon>
        <taxon>Fungi</taxon>
        <taxon>Dikarya</taxon>
        <taxon>Basidiomycota</taxon>
        <taxon>Agaricomycotina</taxon>
        <taxon>Agaricomycetes</taxon>
        <taxon>Corticiales</taxon>
        <taxon>Punctulariaceae</taxon>
        <taxon>Punctularia</taxon>
    </lineage>
</organism>
<feature type="non-terminal residue" evidence="2">
    <location>
        <position position="354"/>
    </location>
</feature>
<gene>
    <name evidence="2" type="ORF">PUNSTDRAFT_48168</name>
</gene>
<dbReference type="KEGG" id="psq:PUNSTDRAFT_48168"/>
<proteinExistence type="predicted"/>
<dbReference type="EMBL" id="JH687675">
    <property type="protein sequence ID" value="EIN03280.1"/>
    <property type="molecule type" value="Genomic_DNA"/>
</dbReference>
<feature type="region of interest" description="Disordered" evidence="1">
    <location>
        <begin position="315"/>
        <end position="354"/>
    </location>
</feature>
<feature type="compositionally biased region" description="Polar residues" evidence="1">
    <location>
        <begin position="317"/>
        <end position="339"/>
    </location>
</feature>
<feature type="compositionally biased region" description="Polar residues" evidence="1">
    <location>
        <begin position="193"/>
        <end position="204"/>
    </location>
</feature>
<feature type="region of interest" description="Disordered" evidence="1">
    <location>
        <begin position="244"/>
        <end position="277"/>
    </location>
</feature>
<protein>
    <submittedName>
        <fullName evidence="2">Uncharacterized protein</fullName>
    </submittedName>
</protein>
<dbReference type="Proteomes" id="UP000054196">
    <property type="component" value="Unassembled WGS sequence"/>
</dbReference>
<evidence type="ECO:0000313" key="3">
    <source>
        <dbReference type="Proteomes" id="UP000054196"/>
    </source>
</evidence>
<accession>R7RYU5</accession>
<evidence type="ECO:0000256" key="1">
    <source>
        <dbReference type="SAM" id="MobiDB-lite"/>
    </source>
</evidence>
<name>R7RYU5_PUNST</name>
<dbReference type="HOGENOM" id="CLU_884441_0_0_1"/>
<dbReference type="AlphaFoldDB" id="R7RYU5"/>
<dbReference type="RefSeq" id="XP_007389491.1">
    <property type="nucleotide sequence ID" value="XM_007389429.1"/>
</dbReference>
<reference evidence="3" key="1">
    <citation type="journal article" date="2012" name="Science">
        <title>The Paleozoic origin of enzymatic lignin decomposition reconstructed from 31 fungal genomes.</title>
        <authorList>
            <person name="Floudas D."/>
            <person name="Binder M."/>
            <person name="Riley R."/>
            <person name="Barry K."/>
            <person name="Blanchette R.A."/>
            <person name="Henrissat B."/>
            <person name="Martinez A.T."/>
            <person name="Otillar R."/>
            <person name="Spatafora J.W."/>
            <person name="Yadav J.S."/>
            <person name="Aerts A."/>
            <person name="Benoit I."/>
            <person name="Boyd A."/>
            <person name="Carlson A."/>
            <person name="Copeland A."/>
            <person name="Coutinho P.M."/>
            <person name="de Vries R.P."/>
            <person name="Ferreira P."/>
            <person name="Findley K."/>
            <person name="Foster B."/>
            <person name="Gaskell J."/>
            <person name="Glotzer D."/>
            <person name="Gorecki P."/>
            <person name="Heitman J."/>
            <person name="Hesse C."/>
            <person name="Hori C."/>
            <person name="Igarashi K."/>
            <person name="Jurgens J.A."/>
            <person name="Kallen N."/>
            <person name="Kersten P."/>
            <person name="Kohler A."/>
            <person name="Kuees U."/>
            <person name="Kumar T.K.A."/>
            <person name="Kuo A."/>
            <person name="LaButti K."/>
            <person name="Larrondo L.F."/>
            <person name="Lindquist E."/>
            <person name="Ling A."/>
            <person name="Lombard V."/>
            <person name="Lucas S."/>
            <person name="Lundell T."/>
            <person name="Martin R."/>
            <person name="McLaughlin D.J."/>
            <person name="Morgenstern I."/>
            <person name="Morin E."/>
            <person name="Murat C."/>
            <person name="Nagy L.G."/>
            <person name="Nolan M."/>
            <person name="Ohm R.A."/>
            <person name="Patyshakuliyeva A."/>
            <person name="Rokas A."/>
            <person name="Ruiz-Duenas F.J."/>
            <person name="Sabat G."/>
            <person name="Salamov A."/>
            <person name="Samejima M."/>
            <person name="Schmutz J."/>
            <person name="Slot J.C."/>
            <person name="St John F."/>
            <person name="Stenlid J."/>
            <person name="Sun H."/>
            <person name="Sun S."/>
            <person name="Syed K."/>
            <person name="Tsang A."/>
            <person name="Wiebenga A."/>
            <person name="Young D."/>
            <person name="Pisabarro A."/>
            <person name="Eastwood D.C."/>
            <person name="Martin F."/>
            <person name="Cullen D."/>
            <person name="Grigoriev I.V."/>
            <person name="Hibbett D.S."/>
        </authorList>
    </citation>
    <scope>NUCLEOTIDE SEQUENCE [LARGE SCALE GENOMIC DNA]</scope>
    <source>
        <strain evidence="3">HHB-11173 SS5</strain>
    </source>
</reference>
<sequence length="354" mass="37941">MKGRLTRAVHALAAPSLVSRQEPTEDELARSQAHFAEDKNLLQICLRRRAKDAIDMMVNPKMLQDGAITTPKSTVVIDRKCICELMCLLHALRASSCYFLVPADALRSTSIWEEKEGERIDGFGGAGGVACGPSHLVAPGSGRPEDFHSSRDLGLDGNTPFGSTILSSATLHHGTSIGRRGRRKQNVGPNDASEVSGSMSSLPSRATLEINALGPQIRGTRMREKRKIVIYAWFTRRTGANWDQKSDKALSLSSNSRRRKGSQQQAFTSSERETQDMDVGCAVPTTSAIPEGFVSPCSRFAHEYPLTPDLKDVNGGSAVSSSGTSNVVVPGETYTQDASVDSAGPLAGATPEGL</sequence>
<feature type="region of interest" description="Disordered" evidence="1">
    <location>
        <begin position="172"/>
        <end position="207"/>
    </location>
</feature>
<evidence type="ECO:0000313" key="2">
    <source>
        <dbReference type="EMBL" id="EIN03280.1"/>
    </source>
</evidence>
<keyword evidence="3" id="KW-1185">Reference proteome</keyword>